<reference evidence="6 7" key="1">
    <citation type="journal article" date="2013" name="Curr. Biol.">
        <title>The Genome of the Foraminiferan Reticulomyxa filosa.</title>
        <authorList>
            <person name="Glockner G."/>
            <person name="Hulsmann N."/>
            <person name="Schleicher M."/>
            <person name="Noegel A.A."/>
            <person name="Eichinger L."/>
            <person name="Gallinger C."/>
            <person name="Pawlowski J."/>
            <person name="Sierra R."/>
            <person name="Euteneuer U."/>
            <person name="Pillet L."/>
            <person name="Moustafa A."/>
            <person name="Platzer M."/>
            <person name="Groth M."/>
            <person name="Szafranski K."/>
            <person name="Schliwa M."/>
        </authorList>
    </citation>
    <scope>NUCLEOTIDE SEQUENCE [LARGE SCALE GENOMIC DNA]</scope>
</reference>
<feature type="compositionally biased region" description="Basic and acidic residues" evidence="4">
    <location>
        <begin position="135"/>
        <end position="144"/>
    </location>
</feature>
<dbReference type="InterPro" id="IPR051965">
    <property type="entry name" value="ChromReg_NeuronalGeneExpr"/>
</dbReference>
<evidence type="ECO:0000313" key="6">
    <source>
        <dbReference type="EMBL" id="ETO25247.1"/>
    </source>
</evidence>
<name>X6NIS0_RETFI</name>
<dbReference type="Gene3D" id="1.10.30.10">
    <property type="entry name" value="High mobility group box domain"/>
    <property type="match status" value="1"/>
</dbReference>
<evidence type="ECO:0000256" key="3">
    <source>
        <dbReference type="PROSITE-ProRule" id="PRU00267"/>
    </source>
</evidence>
<dbReference type="InterPro" id="IPR036910">
    <property type="entry name" value="HMG_box_dom_sf"/>
</dbReference>
<dbReference type="PANTHER" id="PTHR46040:SF3">
    <property type="entry name" value="HIGH MOBILITY GROUP PROTEIN 2"/>
    <property type="match status" value="1"/>
</dbReference>
<evidence type="ECO:0000313" key="7">
    <source>
        <dbReference type="Proteomes" id="UP000023152"/>
    </source>
</evidence>
<protein>
    <recommendedName>
        <fullName evidence="5">HMG box domain-containing protein</fullName>
    </recommendedName>
</protein>
<keyword evidence="1 3" id="KW-0238">DNA-binding</keyword>
<evidence type="ECO:0000256" key="2">
    <source>
        <dbReference type="ARBA" id="ARBA00023242"/>
    </source>
</evidence>
<dbReference type="PANTHER" id="PTHR46040">
    <property type="entry name" value="HIGH MOBILITY GROUP PROTEIN 2"/>
    <property type="match status" value="1"/>
</dbReference>
<dbReference type="GO" id="GO:0003677">
    <property type="term" value="F:DNA binding"/>
    <property type="evidence" value="ECO:0007669"/>
    <property type="project" value="UniProtKB-UniRule"/>
</dbReference>
<dbReference type="PROSITE" id="PS50118">
    <property type="entry name" value="HMG_BOX_2"/>
    <property type="match status" value="1"/>
</dbReference>
<evidence type="ECO:0000256" key="1">
    <source>
        <dbReference type="ARBA" id="ARBA00023125"/>
    </source>
</evidence>
<keyword evidence="7" id="KW-1185">Reference proteome</keyword>
<evidence type="ECO:0000256" key="4">
    <source>
        <dbReference type="SAM" id="MobiDB-lite"/>
    </source>
</evidence>
<gene>
    <name evidence="6" type="ORF">RFI_11891</name>
</gene>
<dbReference type="OrthoDB" id="1919336at2759"/>
<accession>X6NIS0</accession>
<comment type="caution">
    <text evidence="6">The sequence shown here is derived from an EMBL/GenBank/DDBJ whole genome shotgun (WGS) entry which is preliminary data.</text>
</comment>
<feature type="region of interest" description="Disordered" evidence="4">
    <location>
        <begin position="107"/>
        <end position="179"/>
    </location>
</feature>
<dbReference type="GO" id="GO:0005634">
    <property type="term" value="C:nucleus"/>
    <property type="evidence" value="ECO:0007669"/>
    <property type="project" value="UniProtKB-UniRule"/>
</dbReference>
<dbReference type="EMBL" id="ASPP01008670">
    <property type="protein sequence ID" value="ETO25247.1"/>
    <property type="molecule type" value="Genomic_DNA"/>
</dbReference>
<feature type="domain" description="HMG box" evidence="5">
    <location>
        <begin position="36"/>
        <end position="104"/>
    </location>
</feature>
<feature type="compositionally biased region" description="Basic and acidic residues" evidence="4">
    <location>
        <begin position="107"/>
        <end position="117"/>
    </location>
</feature>
<organism evidence="6 7">
    <name type="scientific">Reticulomyxa filosa</name>
    <dbReference type="NCBI Taxonomy" id="46433"/>
    <lineage>
        <taxon>Eukaryota</taxon>
        <taxon>Sar</taxon>
        <taxon>Rhizaria</taxon>
        <taxon>Retaria</taxon>
        <taxon>Foraminifera</taxon>
        <taxon>Monothalamids</taxon>
        <taxon>Reticulomyxidae</taxon>
        <taxon>Reticulomyxa</taxon>
    </lineage>
</organism>
<proteinExistence type="predicted"/>
<sequence>MQTQKIKLFIKTNKTVESESWGRFRKNKKTKDPNAPKKPQSAYFLFINDRRPKLKETHPDKKVTEMSKLLGAEWKDLSADKKKKWEEKAETLKAEYQKKLEAYKKTDSYKKYQDELKKQKKSKKKIEESDEESESEKSSDEDTKRKAKKNPKPKRKAKEESSEEEEEESSEEEEEEEDD</sequence>
<keyword evidence="2 3" id="KW-0539">Nucleus</keyword>
<dbReference type="SMART" id="SM00398">
    <property type="entry name" value="HMG"/>
    <property type="match status" value="1"/>
</dbReference>
<dbReference type="GO" id="GO:0010468">
    <property type="term" value="P:regulation of gene expression"/>
    <property type="evidence" value="ECO:0007669"/>
    <property type="project" value="TreeGrafter"/>
</dbReference>
<feature type="compositionally biased region" description="Acidic residues" evidence="4">
    <location>
        <begin position="161"/>
        <end position="179"/>
    </location>
</feature>
<dbReference type="SUPFAM" id="SSF47095">
    <property type="entry name" value="HMG-box"/>
    <property type="match status" value="1"/>
</dbReference>
<evidence type="ECO:0000259" key="5">
    <source>
        <dbReference type="PROSITE" id="PS50118"/>
    </source>
</evidence>
<dbReference type="AlphaFoldDB" id="X6NIS0"/>
<dbReference type="Proteomes" id="UP000023152">
    <property type="component" value="Unassembled WGS sequence"/>
</dbReference>
<dbReference type="InterPro" id="IPR009071">
    <property type="entry name" value="HMG_box_dom"/>
</dbReference>
<feature type="compositionally biased region" description="Basic residues" evidence="4">
    <location>
        <begin position="145"/>
        <end position="156"/>
    </location>
</feature>
<dbReference type="Pfam" id="PF00505">
    <property type="entry name" value="HMG_box"/>
    <property type="match status" value="1"/>
</dbReference>
<dbReference type="OMA" id="MRAYDSK"/>
<dbReference type="PRINTS" id="PR00886">
    <property type="entry name" value="HIGHMOBLTY12"/>
</dbReference>
<feature type="DNA-binding region" description="HMG box" evidence="3">
    <location>
        <begin position="36"/>
        <end position="104"/>
    </location>
</feature>